<feature type="domain" description="GST N-terminal" evidence="1">
    <location>
        <begin position="6"/>
        <end position="85"/>
    </location>
</feature>
<dbReference type="Proteomes" id="UP000613743">
    <property type="component" value="Unassembled WGS sequence"/>
</dbReference>
<dbReference type="GO" id="GO:0005737">
    <property type="term" value="C:cytoplasm"/>
    <property type="evidence" value="ECO:0007669"/>
    <property type="project" value="TreeGrafter"/>
</dbReference>
<accession>A0A917NBG3</accession>
<dbReference type="Gene3D" id="3.40.30.10">
    <property type="entry name" value="Glutaredoxin"/>
    <property type="match status" value="1"/>
</dbReference>
<dbReference type="EMBL" id="BMPZ01000006">
    <property type="protein sequence ID" value="GGI85734.1"/>
    <property type="molecule type" value="Genomic_DNA"/>
</dbReference>
<dbReference type="SUPFAM" id="SSF47616">
    <property type="entry name" value="GST C-terminal domain-like"/>
    <property type="match status" value="1"/>
</dbReference>
<protein>
    <submittedName>
        <fullName evidence="2">Glutathione S-transferase</fullName>
    </submittedName>
</protein>
<sequence length="220" mass="25657">MTAFVQQPILYSLKNCPYAMRARLAIYTSGNQVRLREVSLKNKPSAMLSMSAKGTVPVLVLSESRVIDESIQIMRWAFENSCNDALGSENSQEYLNGITKRMIEFDTAFIPCLEAYRSAKRYHDATLLQTRQACEVFIQELESQLTRHQFLLSNTQSLLDLAVLPFIRQFSRVERQWYLQSPYPNLRRWLQSYLQSQLFSKVMVHQNLWLDTKEELIFGQ</sequence>
<reference evidence="2" key="1">
    <citation type="journal article" date="2014" name="Int. J. Syst. Evol. Microbiol.">
        <title>Complete genome sequence of Corynebacterium casei LMG S-19264T (=DSM 44701T), isolated from a smear-ripened cheese.</title>
        <authorList>
            <consortium name="US DOE Joint Genome Institute (JGI-PGF)"/>
            <person name="Walter F."/>
            <person name="Albersmeier A."/>
            <person name="Kalinowski J."/>
            <person name="Ruckert C."/>
        </authorList>
    </citation>
    <scope>NUCLEOTIDE SEQUENCE</scope>
    <source>
        <strain evidence="2">JCM 30804</strain>
    </source>
</reference>
<dbReference type="PANTHER" id="PTHR43968">
    <property type="match status" value="1"/>
</dbReference>
<dbReference type="PROSITE" id="PS50404">
    <property type="entry name" value="GST_NTER"/>
    <property type="match status" value="1"/>
</dbReference>
<dbReference type="PANTHER" id="PTHR43968:SF6">
    <property type="entry name" value="GLUTATHIONE S-TRANSFERASE OMEGA"/>
    <property type="match status" value="1"/>
</dbReference>
<name>A0A917NBG3_9GAMM</name>
<dbReference type="CDD" id="cd03196">
    <property type="entry name" value="GST_C_5"/>
    <property type="match status" value="1"/>
</dbReference>
<comment type="caution">
    <text evidence="2">The sequence shown here is derived from an EMBL/GenBank/DDBJ whole genome shotgun (WGS) entry which is preliminary data.</text>
</comment>
<reference evidence="2" key="2">
    <citation type="submission" date="2020-09" db="EMBL/GenBank/DDBJ databases">
        <authorList>
            <person name="Sun Q."/>
            <person name="Ohkuma M."/>
        </authorList>
    </citation>
    <scope>NUCLEOTIDE SEQUENCE</scope>
    <source>
        <strain evidence="2">JCM 30804</strain>
    </source>
</reference>
<dbReference type="Pfam" id="PF13417">
    <property type="entry name" value="GST_N_3"/>
    <property type="match status" value="1"/>
</dbReference>
<organism evidence="2 3">
    <name type="scientific">Shewanella gelidii</name>
    <dbReference type="NCBI Taxonomy" id="1642821"/>
    <lineage>
        <taxon>Bacteria</taxon>
        <taxon>Pseudomonadati</taxon>
        <taxon>Pseudomonadota</taxon>
        <taxon>Gammaproteobacteria</taxon>
        <taxon>Alteromonadales</taxon>
        <taxon>Shewanellaceae</taxon>
        <taxon>Shewanella</taxon>
    </lineage>
</organism>
<dbReference type="RefSeq" id="WP_229779848.1">
    <property type="nucleotide sequence ID" value="NZ_BMPZ01000006.1"/>
</dbReference>
<keyword evidence="3" id="KW-1185">Reference proteome</keyword>
<dbReference type="SUPFAM" id="SSF52833">
    <property type="entry name" value="Thioredoxin-like"/>
    <property type="match status" value="1"/>
</dbReference>
<evidence type="ECO:0000313" key="3">
    <source>
        <dbReference type="Proteomes" id="UP000613743"/>
    </source>
</evidence>
<dbReference type="InterPro" id="IPR004045">
    <property type="entry name" value="Glutathione_S-Trfase_N"/>
</dbReference>
<evidence type="ECO:0000313" key="2">
    <source>
        <dbReference type="EMBL" id="GGI85734.1"/>
    </source>
</evidence>
<dbReference type="InterPro" id="IPR036282">
    <property type="entry name" value="Glutathione-S-Trfase_C_sf"/>
</dbReference>
<dbReference type="InterPro" id="IPR036249">
    <property type="entry name" value="Thioredoxin-like_sf"/>
</dbReference>
<dbReference type="InterPro" id="IPR050983">
    <property type="entry name" value="GST_Omega/HSP26"/>
</dbReference>
<dbReference type="Pfam" id="PF13410">
    <property type="entry name" value="GST_C_2"/>
    <property type="match status" value="1"/>
</dbReference>
<dbReference type="Gene3D" id="1.20.1050.10">
    <property type="match status" value="1"/>
</dbReference>
<dbReference type="AlphaFoldDB" id="A0A917NBG3"/>
<gene>
    <name evidence="2" type="ORF">GCM10009332_23790</name>
</gene>
<proteinExistence type="predicted"/>
<evidence type="ECO:0000259" key="1">
    <source>
        <dbReference type="PROSITE" id="PS50404"/>
    </source>
</evidence>